<proteinExistence type="predicted"/>
<feature type="domain" description="Beta-lactamase-related" evidence="2">
    <location>
        <begin position="56"/>
        <end position="355"/>
    </location>
</feature>
<evidence type="ECO:0000256" key="1">
    <source>
        <dbReference type="SAM" id="SignalP"/>
    </source>
</evidence>
<dbReference type="AlphaFoldDB" id="A0A1Y5EBD0"/>
<feature type="chain" id="PRO_5012079601" description="Beta-lactamase-related domain-containing protein" evidence="1">
    <location>
        <begin position="30"/>
        <end position="367"/>
    </location>
</feature>
<feature type="signal peptide" evidence="1">
    <location>
        <begin position="1"/>
        <end position="29"/>
    </location>
</feature>
<evidence type="ECO:0000259" key="2">
    <source>
        <dbReference type="Pfam" id="PF00144"/>
    </source>
</evidence>
<protein>
    <recommendedName>
        <fullName evidence="2">Beta-lactamase-related domain-containing protein</fullName>
    </recommendedName>
</protein>
<gene>
    <name evidence="3" type="ORF">A9Q75_14390</name>
</gene>
<dbReference type="PANTHER" id="PTHR43283:SF18">
    <property type="match status" value="1"/>
</dbReference>
<dbReference type="SUPFAM" id="SSF56601">
    <property type="entry name" value="beta-lactamase/transpeptidase-like"/>
    <property type="match status" value="1"/>
</dbReference>
<evidence type="ECO:0000313" key="3">
    <source>
        <dbReference type="EMBL" id="OUR78245.1"/>
    </source>
</evidence>
<dbReference type="Gene3D" id="3.40.710.10">
    <property type="entry name" value="DD-peptidase/beta-lactamase superfamily"/>
    <property type="match status" value="1"/>
</dbReference>
<comment type="caution">
    <text evidence="3">The sequence shown here is derived from an EMBL/GenBank/DDBJ whole genome shotgun (WGS) entry which is preliminary data.</text>
</comment>
<dbReference type="Proteomes" id="UP000243053">
    <property type="component" value="Unassembled WGS sequence"/>
</dbReference>
<dbReference type="InterPro" id="IPR001466">
    <property type="entry name" value="Beta-lactam-related"/>
</dbReference>
<reference evidence="4" key="1">
    <citation type="journal article" date="2017" name="Proc. Natl. Acad. Sci. U.S.A.">
        <title>Simulation of Deepwater Horizon oil plume reveals substrate specialization within a complex community of hydrocarbon degraders.</title>
        <authorList>
            <person name="Hu P."/>
            <person name="Dubinsky E.A."/>
            <person name="Probst A.J."/>
            <person name="Wang J."/>
            <person name="Sieber C.M.K."/>
            <person name="Tom L.M."/>
            <person name="Gardinali P."/>
            <person name="Banfield J.F."/>
            <person name="Atlas R.M."/>
            <person name="Andersen G.L."/>
        </authorList>
    </citation>
    <scope>NUCLEOTIDE SEQUENCE [LARGE SCALE GENOMIC DNA]</scope>
</reference>
<evidence type="ECO:0000313" key="4">
    <source>
        <dbReference type="Proteomes" id="UP000243053"/>
    </source>
</evidence>
<dbReference type="PANTHER" id="PTHR43283">
    <property type="entry name" value="BETA-LACTAMASE-RELATED"/>
    <property type="match status" value="1"/>
</dbReference>
<dbReference type="InterPro" id="IPR012338">
    <property type="entry name" value="Beta-lactam/transpept-like"/>
</dbReference>
<accession>A0A1Y5EBD0</accession>
<dbReference type="EMBL" id="MAAF01000083">
    <property type="protein sequence ID" value="OUR78245.1"/>
    <property type="molecule type" value="Genomic_DNA"/>
</dbReference>
<name>A0A1Y5EBD0_COLPS</name>
<keyword evidence="1" id="KW-0732">Signal</keyword>
<dbReference type="InterPro" id="IPR050789">
    <property type="entry name" value="Diverse_Enzym_Activities"/>
</dbReference>
<dbReference type="PROSITE" id="PS51257">
    <property type="entry name" value="PROKAR_LIPOPROTEIN"/>
    <property type="match status" value="1"/>
</dbReference>
<organism evidence="3 4">
    <name type="scientific">Colwellia psychrerythraea</name>
    <name type="common">Vibrio psychroerythus</name>
    <dbReference type="NCBI Taxonomy" id="28229"/>
    <lineage>
        <taxon>Bacteria</taxon>
        <taxon>Pseudomonadati</taxon>
        <taxon>Pseudomonadota</taxon>
        <taxon>Gammaproteobacteria</taxon>
        <taxon>Alteromonadales</taxon>
        <taxon>Colwelliaceae</taxon>
        <taxon>Colwellia</taxon>
    </lineage>
</organism>
<dbReference type="Pfam" id="PF00144">
    <property type="entry name" value="Beta-lactamase"/>
    <property type="match status" value="1"/>
</dbReference>
<sequence length="367" mass="41084">MTVLRLPKMFRLTKALLLFIVITIVGCQSDDKTTIKTGPQDTLQKTLDTVLEANIQEDEPGLIIKLVRDGEVLYQRSIGMANVNTSEAIGDSTSIRLGSISKSFTALAIMKLYEQGKLTLEEPITDYLPLLDSEWDQITLHHLLTHQSGIPDFYNDLNASKLWPDGVMNSGIVSYFASNTDLEFEPGTRVDYSNTGYVLLAEVVSLIEGVPFSDYMQREFFEPLDMTDSFIADEFPIVAFNRAYNLGVTDLIYGQRFRATGSSSQFSSMMDMDNFLNALITDNIVRADTLNLMLQNYSEGIPESFSYGYGFMLNTGGPAFSHGGKNDGFRTIFVLNRETNIYMIILGNGGDYLPDYGYLMELIEPFL</sequence>